<name>A0A0F7FH94_9CREN</name>
<feature type="domain" description="4Fe-4S ferredoxin-type" evidence="6">
    <location>
        <begin position="46"/>
        <end position="75"/>
    </location>
</feature>
<accession>A0A0F7FH94</accession>
<gene>
    <name evidence="7" type="ORF">MA03_04325</name>
</gene>
<dbReference type="PANTHER" id="PTHR10849">
    <property type="entry name" value="NADH DEHYDROGENASE UBIQUINONE IRON-SULFUR PROTEIN 8, MITOCHONDRIAL"/>
    <property type="match status" value="1"/>
</dbReference>
<evidence type="ECO:0000256" key="1">
    <source>
        <dbReference type="ARBA" id="ARBA00022485"/>
    </source>
</evidence>
<dbReference type="Proteomes" id="UP000067434">
    <property type="component" value="Chromosome"/>
</dbReference>
<dbReference type="GO" id="GO:0009060">
    <property type="term" value="P:aerobic respiration"/>
    <property type="evidence" value="ECO:0007669"/>
    <property type="project" value="TreeGrafter"/>
</dbReference>
<evidence type="ECO:0000259" key="6">
    <source>
        <dbReference type="PROSITE" id="PS51379"/>
    </source>
</evidence>
<proteinExistence type="predicted"/>
<keyword evidence="3" id="KW-0677">Repeat</keyword>
<keyword evidence="5" id="KW-0411">Iron-sulfur</keyword>
<dbReference type="KEGG" id="thf:MA03_04325"/>
<dbReference type="InterPro" id="IPR017900">
    <property type="entry name" value="4Fe4S_Fe_S_CS"/>
</dbReference>
<dbReference type="HOGENOM" id="CLU_067218_4_5_2"/>
<evidence type="ECO:0000256" key="4">
    <source>
        <dbReference type="ARBA" id="ARBA00023004"/>
    </source>
</evidence>
<protein>
    <submittedName>
        <fullName evidence="7">NADH dehydrogenase</fullName>
    </submittedName>
</protein>
<evidence type="ECO:0000256" key="3">
    <source>
        <dbReference type="ARBA" id="ARBA00022737"/>
    </source>
</evidence>
<dbReference type="Pfam" id="PF12838">
    <property type="entry name" value="Fer4_7"/>
    <property type="match status" value="1"/>
</dbReference>
<evidence type="ECO:0000256" key="2">
    <source>
        <dbReference type="ARBA" id="ARBA00022723"/>
    </source>
</evidence>
<dbReference type="GO" id="GO:0016020">
    <property type="term" value="C:membrane"/>
    <property type="evidence" value="ECO:0007669"/>
    <property type="project" value="InterPro"/>
</dbReference>
<dbReference type="Gene3D" id="3.30.70.3270">
    <property type="match status" value="1"/>
</dbReference>
<reference evidence="7 8" key="1">
    <citation type="journal article" date="2015" name="Stand. Genomic Sci.">
        <title>Complete genome sequence of and proposal of Thermofilum uzonense sp. nov. a novel hyperthermophilic crenarchaeon and emended description of the genus Thermofilum.</title>
        <authorList>
            <person name="Toshchakov S.V."/>
            <person name="Korzhenkov A.A."/>
            <person name="Samarov N.I."/>
            <person name="Mazunin I.O."/>
            <person name="Mozhey O.I."/>
            <person name="Shmyr I.S."/>
            <person name="Derbikova K.S."/>
            <person name="Taranov E.A."/>
            <person name="Dominova I.N."/>
            <person name="Bonch-Osmolovskaya E.A."/>
            <person name="Patrushev M.V."/>
            <person name="Podosokorskaya O.A."/>
            <person name="Kublanov I.V."/>
        </authorList>
    </citation>
    <scope>NUCLEOTIDE SEQUENCE [LARGE SCALE GENOMIC DNA]</scope>
    <source>
        <strain evidence="7 8">1807-2</strain>
    </source>
</reference>
<dbReference type="InterPro" id="IPR010226">
    <property type="entry name" value="NADH_quinone_OxRdtase_chainI"/>
</dbReference>
<dbReference type="AlphaFoldDB" id="A0A0F7FH94"/>
<feature type="domain" description="4Fe-4S ferredoxin-type" evidence="6">
    <location>
        <begin position="81"/>
        <end position="110"/>
    </location>
</feature>
<dbReference type="STRING" id="1550241.MA03_04325"/>
<keyword evidence="4" id="KW-0408">Iron</keyword>
<dbReference type="GO" id="GO:0046872">
    <property type="term" value="F:metal ion binding"/>
    <property type="evidence" value="ECO:0007669"/>
    <property type="project" value="UniProtKB-KW"/>
</dbReference>
<dbReference type="InterPro" id="IPR017896">
    <property type="entry name" value="4Fe4S_Fe-S-bd"/>
</dbReference>
<keyword evidence="2" id="KW-0479">Metal-binding</keyword>
<evidence type="ECO:0000256" key="5">
    <source>
        <dbReference type="ARBA" id="ARBA00023014"/>
    </source>
</evidence>
<dbReference type="EMBL" id="CP009961">
    <property type="protein sequence ID" value="AKG38662.1"/>
    <property type="molecule type" value="Genomic_DNA"/>
</dbReference>
<dbReference type="PATRIC" id="fig|1550241.5.peg.918"/>
<dbReference type="GO" id="GO:0003954">
    <property type="term" value="F:NADH dehydrogenase activity"/>
    <property type="evidence" value="ECO:0007669"/>
    <property type="project" value="TreeGrafter"/>
</dbReference>
<dbReference type="SUPFAM" id="SSF54862">
    <property type="entry name" value="4Fe-4S ferredoxins"/>
    <property type="match status" value="1"/>
</dbReference>
<organism evidence="7 8">
    <name type="scientific">Infirmifilum uzonense</name>
    <dbReference type="NCBI Taxonomy" id="1550241"/>
    <lineage>
        <taxon>Archaea</taxon>
        <taxon>Thermoproteota</taxon>
        <taxon>Thermoprotei</taxon>
        <taxon>Thermofilales</taxon>
        <taxon>Thermofilaceae</taxon>
        <taxon>Infirmifilum</taxon>
    </lineage>
</organism>
<evidence type="ECO:0000313" key="8">
    <source>
        <dbReference type="Proteomes" id="UP000067434"/>
    </source>
</evidence>
<dbReference type="PROSITE" id="PS00198">
    <property type="entry name" value="4FE4S_FER_1"/>
    <property type="match status" value="1"/>
</dbReference>
<keyword evidence="1" id="KW-0004">4Fe-4S</keyword>
<evidence type="ECO:0000313" key="7">
    <source>
        <dbReference type="EMBL" id="AKG38662.1"/>
    </source>
</evidence>
<dbReference type="FunFam" id="3.30.70.3270:FF:000014">
    <property type="entry name" value="NADH dehydrogenase subunit I (NuoI)"/>
    <property type="match status" value="1"/>
</dbReference>
<sequence length="159" mass="18203">MLSEPIESFGKHLKAIKTGLKYLISPNRITVYYPEEYIELPTGYRGLIRYYPEKCIQCSLCAMICPAGAMKMYRTREDKKGRPGVNYQRCIFCGFCVDICPQNALEMTKVHDVAFKQLEEMIFTPEKFSQEPVSPVVAEGAKKLKTVIDEERGLRHEPA</sequence>
<dbReference type="PANTHER" id="PTHR10849:SF35">
    <property type="entry name" value="FORMATE HYDROGENLYASE SUBUNIT 6-RELATED"/>
    <property type="match status" value="1"/>
</dbReference>
<keyword evidence="8" id="KW-1185">Reference proteome</keyword>
<dbReference type="PROSITE" id="PS51379">
    <property type="entry name" value="4FE4S_FER_2"/>
    <property type="match status" value="2"/>
</dbReference>
<dbReference type="GO" id="GO:0051539">
    <property type="term" value="F:4 iron, 4 sulfur cluster binding"/>
    <property type="evidence" value="ECO:0007669"/>
    <property type="project" value="UniProtKB-KW"/>
</dbReference>